<dbReference type="AlphaFoldDB" id="A0A4R8VBG3"/>
<dbReference type="GO" id="GO:0005886">
    <property type="term" value="C:plasma membrane"/>
    <property type="evidence" value="ECO:0007669"/>
    <property type="project" value="UniProtKB-SubCell"/>
</dbReference>
<dbReference type="RefSeq" id="WP_104095587.1">
    <property type="nucleotide sequence ID" value="NZ_JACHBP010000001.1"/>
</dbReference>
<keyword evidence="6" id="KW-1133">Transmembrane helix</keyword>
<dbReference type="Proteomes" id="UP000298488">
    <property type="component" value="Unassembled WGS sequence"/>
</dbReference>
<dbReference type="PANTHER" id="PTHR30012">
    <property type="entry name" value="GENERAL SECRETION PATHWAY PROTEIN"/>
    <property type="match status" value="1"/>
</dbReference>
<dbReference type="Gene3D" id="1.20.81.30">
    <property type="entry name" value="Type II secretion system (T2SS), domain F"/>
    <property type="match status" value="2"/>
</dbReference>
<dbReference type="InterPro" id="IPR018076">
    <property type="entry name" value="T2SS_GspF_dom"/>
</dbReference>
<feature type="domain" description="Type II secretion system protein GspF" evidence="8">
    <location>
        <begin position="76"/>
        <end position="198"/>
    </location>
</feature>
<sequence length="410" mass="44731">MASVATFAYKGRDTEGKMVKGRIDAATEGAVANRLRTMGISPLSIQEASGGSGLQMEINLGSFGAKVKLKDLAVMSRQMATMITSGLSLLRTLTIITDQTENKELKKILTSITREVESGSSLSDATARHSRVFPPIMISLIRAGETGGFLDNALLSVAKNFESEVKLRGTIKSAMTYPVIVFFMAILAVIAMLVFIVPVFKNLFEGFGGQLPLPTQILVWLSSIMWWFLPLLIVAILVFSVWWQKNKNTIAVRKVVDPIKLKLPVFGNLFKKIAIARFSRNFSAMMAAGVPILQVLNIVGETSGNWVMEEALRKVAESVRQGKTVAEPLSQEKVFPPMVTQMISVGEDAGALEQMLAKVADFYDEEVQSATESLTASIEPLMIAFLGVVVGGMIVALYLPIFNIFTLLNK</sequence>
<dbReference type="InterPro" id="IPR003004">
    <property type="entry name" value="GspF/PilC"/>
</dbReference>
<organism evidence="9 10">
    <name type="scientific">Terrimesophilobacter mesophilus</name>
    <dbReference type="NCBI Taxonomy" id="433647"/>
    <lineage>
        <taxon>Bacteria</taxon>
        <taxon>Bacillati</taxon>
        <taxon>Actinomycetota</taxon>
        <taxon>Actinomycetes</taxon>
        <taxon>Micrococcales</taxon>
        <taxon>Microbacteriaceae</taxon>
        <taxon>Terrimesophilobacter</taxon>
    </lineage>
</organism>
<comment type="caution">
    <text evidence="9">The sequence shown here is derived from an EMBL/GenBank/DDBJ whole genome shotgun (WGS) entry which is preliminary data.</text>
</comment>
<evidence type="ECO:0000259" key="8">
    <source>
        <dbReference type="Pfam" id="PF00482"/>
    </source>
</evidence>
<evidence type="ECO:0000313" key="10">
    <source>
        <dbReference type="Proteomes" id="UP000298488"/>
    </source>
</evidence>
<gene>
    <name evidence="9" type="ORF">E3N84_06465</name>
</gene>
<keyword evidence="5" id="KW-0812">Transmembrane</keyword>
<keyword evidence="7" id="KW-0472">Membrane</keyword>
<keyword evidence="10" id="KW-1185">Reference proteome</keyword>
<reference evidence="9 10" key="1">
    <citation type="submission" date="2019-03" db="EMBL/GenBank/DDBJ databases">
        <title>Genomics of glacier-inhabiting Cryobacterium strains.</title>
        <authorList>
            <person name="Liu Q."/>
            <person name="Xin Y.-H."/>
        </authorList>
    </citation>
    <scope>NUCLEOTIDE SEQUENCE [LARGE SCALE GENOMIC DNA]</scope>
    <source>
        <strain evidence="9 10">CGMCC 1.10440</strain>
    </source>
</reference>
<comment type="similarity">
    <text evidence="2">Belongs to the GSP F family.</text>
</comment>
<evidence type="ECO:0000256" key="3">
    <source>
        <dbReference type="ARBA" id="ARBA00022475"/>
    </source>
</evidence>
<evidence type="ECO:0000256" key="5">
    <source>
        <dbReference type="ARBA" id="ARBA00022692"/>
    </source>
</evidence>
<dbReference type="OrthoDB" id="9805682at2"/>
<evidence type="ECO:0000256" key="1">
    <source>
        <dbReference type="ARBA" id="ARBA00004429"/>
    </source>
</evidence>
<dbReference type="PANTHER" id="PTHR30012:SF0">
    <property type="entry name" value="TYPE II SECRETION SYSTEM PROTEIN F-RELATED"/>
    <property type="match status" value="1"/>
</dbReference>
<accession>A0A4R8VBG3</accession>
<dbReference type="PRINTS" id="PR00812">
    <property type="entry name" value="BCTERIALGSPF"/>
</dbReference>
<dbReference type="InterPro" id="IPR042094">
    <property type="entry name" value="T2SS_GspF_sf"/>
</dbReference>
<evidence type="ECO:0000256" key="7">
    <source>
        <dbReference type="ARBA" id="ARBA00023136"/>
    </source>
</evidence>
<keyword evidence="3" id="KW-1003">Cell membrane</keyword>
<dbReference type="Pfam" id="PF00482">
    <property type="entry name" value="T2SSF"/>
    <property type="match status" value="2"/>
</dbReference>
<keyword evidence="4" id="KW-0997">Cell inner membrane</keyword>
<feature type="domain" description="Type II secretion system protein GspF" evidence="8">
    <location>
        <begin position="278"/>
        <end position="400"/>
    </location>
</feature>
<evidence type="ECO:0000313" key="9">
    <source>
        <dbReference type="EMBL" id="TFB79716.1"/>
    </source>
</evidence>
<dbReference type="EMBL" id="SOFI01000003">
    <property type="protein sequence ID" value="TFB79716.1"/>
    <property type="molecule type" value="Genomic_DNA"/>
</dbReference>
<evidence type="ECO:0000256" key="6">
    <source>
        <dbReference type="ARBA" id="ARBA00022989"/>
    </source>
</evidence>
<dbReference type="FunFam" id="1.20.81.30:FF:000001">
    <property type="entry name" value="Type II secretion system protein F"/>
    <property type="match status" value="2"/>
</dbReference>
<evidence type="ECO:0000256" key="2">
    <source>
        <dbReference type="ARBA" id="ARBA00005745"/>
    </source>
</evidence>
<comment type="subcellular location">
    <subcellularLocation>
        <location evidence="1">Cell inner membrane</location>
        <topology evidence="1">Multi-pass membrane protein</topology>
    </subcellularLocation>
</comment>
<evidence type="ECO:0000256" key="4">
    <source>
        <dbReference type="ARBA" id="ARBA00022519"/>
    </source>
</evidence>
<name>A0A4R8VBG3_9MICO</name>
<protein>
    <submittedName>
        <fullName evidence="9">Type II secretion system F family protein</fullName>
    </submittedName>
</protein>
<proteinExistence type="inferred from homology"/>